<evidence type="ECO:0000256" key="9">
    <source>
        <dbReference type="ARBA" id="ARBA00022884"/>
    </source>
</evidence>
<dbReference type="Pfam" id="PF00153">
    <property type="entry name" value="Mito_carr"/>
    <property type="match status" value="3"/>
</dbReference>
<dbReference type="GO" id="GO:0005730">
    <property type="term" value="C:nucleolus"/>
    <property type="evidence" value="ECO:0007669"/>
    <property type="project" value="TreeGrafter"/>
</dbReference>
<dbReference type="Pfam" id="PF00076">
    <property type="entry name" value="RRM_1"/>
    <property type="match status" value="3"/>
</dbReference>
<evidence type="ECO:0000256" key="17">
    <source>
        <dbReference type="PROSITE-ProRule" id="PRU00282"/>
    </source>
</evidence>
<keyword evidence="4" id="KW-0813">Transport</keyword>
<dbReference type="InterPro" id="IPR023395">
    <property type="entry name" value="MCP_dom_sf"/>
</dbReference>
<evidence type="ECO:0000256" key="6">
    <source>
        <dbReference type="ARBA" id="ARBA00022692"/>
    </source>
</evidence>
<evidence type="ECO:0000256" key="10">
    <source>
        <dbReference type="ARBA" id="ARBA00022989"/>
    </source>
</evidence>
<evidence type="ECO:0000256" key="16">
    <source>
        <dbReference type="PROSITE-ProRule" id="PRU00176"/>
    </source>
</evidence>
<dbReference type="SMART" id="SM00360">
    <property type="entry name" value="RRM"/>
    <property type="match status" value="3"/>
</dbReference>
<dbReference type="Gene3D" id="1.50.40.10">
    <property type="entry name" value="Mitochondrial carrier domain"/>
    <property type="match status" value="1"/>
</dbReference>
<keyword evidence="5" id="KW-0507">mRNA processing</keyword>
<dbReference type="InterPro" id="IPR018108">
    <property type="entry name" value="MCP_transmembrane"/>
</dbReference>
<dbReference type="GO" id="GO:0008380">
    <property type="term" value="P:RNA splicing"/>
    <property type="evidence" value="ECO:0007669"/>
    <property type="project" value="UniProtKB-KW"/>
</dbReference>
<keyword evidence="12 17" id="KW-0472">Membrane</keyword>
<dbReference type="InterPro" id="IPR002067">
    <property type="entry name" value="MCP"/>
</dbReference>
<proteinExistence type="inferred from homology"/>
<keyword evidence="14" id="KW-0539">Nucleus</keyword>
<evidence type="ECO:0000256" key="4">
    <source>
        <dbReference type="ARBA" id="ARBA00022448"/>
    </source>
</evidence>
<evidence type="ECO:0000256" key="14">
    <source>
        <dbReference type="ARBA" id="ARBA00023242"/>
    </source>
</evidence>
<dbReference type="PANTHER" id="PTHR48030:SF3">
    <property type="entry name" value="SPLICING FACTOR 3B SUBUNIT 4"/>
    <property type="match status" value="1"/>
</dbReference>
<dbReference type="EMBL" id="LSRX01000054">
    <property type="protein sequence ID" value="OLQ11792.1"/>
    <property type="molecule type" value="Genomic_DNA"/>
</dbReference>
<dbReference type="InterPro" id="IPR012677">
    <property type="entry name" value="Nucleotide-bd_a/b_plait_sf"/>
</dbReference>
<dbReference type="FunFam" id="3.30.70.330:FF:000059">
    <property type="entry name" value="splicing factor 3B subunit 4"/>
    <property type="match status" value="1"/>
</dbReference>
<comment type="subcellular location">
    <subcellularLocation>
        <location evidence="2">Membrane</location>
        <topology evidence="2">Multi-pass membrane protein</topology>
    </subcellularLocation>
    <subcellularLocation>
        <location evidence="1">Nucleus</location>
    </subcellularLocation>
</comment>
<evidence type="ECO:0000256" key="18">
    <source>
        <dbReference type="SAM" id="MobiDB-lite"/>
    </source>
</evidence>
<dbReference type="InterPro" id="IPR052084">
    <property type="entry name" value="SF3B4_spliceosome_assoc"/>
</dbReference>
<dbReference type="GO" id="GO:0048026">
    <property type="term" value="P:positive regulation of mRNA splicing, via spliceosome"/>
    <property type="evidence" value="ECO:0007669"/>
    <property type="project" value="TreeGrafter"/>
</dbReference>
<dbReference type="GO" id="GO:0006397">
    <property type="term" value="P:mRNA processing"/>
    <property type="evidence" value="ECO:0007669"/>
    <property type="project" value="UniProtKB-KW"/>
</dbReference>
<feature type="repeat" description="Solcar" evidence="17">
    <location>
        <begin position="103"/>
        <end position="187"/>
    </location>
</feature>
<keyword evidence="9 16" id="KW-0694">RNA-binding</keyword>
<dbReference type="InterPro" id="IPR000504">
    <property type="entry name" value="RRM_dom"/>
</dbReference>
<dbReference type="OrthoDB" id="448427at2759"/>
<keyword evidence="11" id="KW-0406">Ion transport</keyword>
<evidence type="ECO:0000256" key="8">
    <source>
        <dbReference type="ARBA" id="ARBA00022737"/>
    </source>
</evidence>
<name>A0A1Q9EWN3_SYMMI</name>
<evidence type="ECO:0000256" key="2">
    <source>
        <dbReference type="ARBA" id="ARBA00004141"/>
    </source>
</evidence>
<organism evidence="20 21">
    <name type="scientific">Symbiodinium microadriaticum</name>
    <name type="common">Dinoflagellate</name>
    <name type="synonym">Zooxanthella microadriatica</name>
    <dbReference type="NCBI Taxonomy" id="2951"/>
    <lineage>
        <taxon>Eukaryota</taxon>
        <taxon>Sar</taxon>
        <taxon>Alveolata</taxon>
        <taxon>Dinophyceae</taxon>
        <taxon>Suessiales</taxon>
        <taxon>Symbiodiniaceae</taxon>
        <taxon>Symbiodinium</taxon>
    </lineage>
</organism>
<evidence type="ECO:0000256" key="3">
    <source>
        <dbReference type="ARBA" id="ARBA00008363"/>
    </source>
</evidence>
<dbReference type="PRINTS" id="PR00926">
    <property type="entry name" value="MITOCARRIER"/>
</dbReference>
<evidence type="ECO:0000256" key="15">
    <source>
        <dbReference type="ARBA" id="ARBA00070533"/>
    </source>
</evidence>
<keyword evidence="10" id="KW-1133">Transmembrane helix</keyword>
<comment type="similarity">
    <text evidence="3">Belongs to the SF3B4 family.</text>
</comment>
<keyword evidence="13" id="KW-0508">mRNA splicing</keyword>
<evidence type="ECO:0000256" key="1">
    <source>
        <dbReference type="ARBA" id="ARBA00004123"/>
    </source>
</evidence>
<dbReference type="PANTHER" id="PTHR48030">
    <property type="entry name" value="SPLICING FACTOR 3B SUBUNIT 4"/>
    <property type="match status" value="1"/>
</dbReference>
<keyword evidence="6 17" id="KW-0812">Transmembrane</keyword>
<comment type="caution">
    <text evidence="20">The sequence shown here is derived from an EMBL/GenBank/DDBJ whole genome shotgun (WGS) entry which is preliminary data.</text>
</comment>
<evidence type="ECO:0000256" key="7">
    <source>
        <dbReference type="ARBA" id="ARBA00022728"/>
    </source>
</evidence>
<dbReference type="Gene3D" id="3.30.70.330">
    <property type="match status" value="3"/>
</dbReference>
<dbReference type="InterPro" id="IPR034159">
    <property type="entry name" value="SF3B4_RRM2"/>
</dbReference>
<keyword evidence="7" id="KW-0747">Spliceosome</keyword>
<keyword evidence="8" id="KW-0677">Repeat</keyword>
<sequence>MSDTFARFVASALGATIAETALPVTLPTDVVKVRLQVQQSGKYGGFLDCLLQTARQEGPTALWKGLAPALLRQISYTSLSLVIYEPIREFYVKALHGGAAQGPNFVQRLAAGGTAGALAIAVFNPAEVIKTQVQTHTGGGLSMAVVARRVWAQDGIAGFWAGVRPNIARTFLVNAAELGTYDEAKSRLRPHFGDGLLSHVGASGIAGFTSACVSTPADVVKTRLMNCAGGQKQYRGMFHAFSRILLDEGIGALYKGFLPICVRKLVWCAAFFVSYERIRAALNAPEDVCPSPAHEFAFPMLELDMMGRVSTLGMDVDSDNFNSEPGITLSDCESVSDTSKEPKGQLSWWIRLKQAIVRLKRKFYFKARRMSNHYVVGARLSWKAGFGVLLRLDVIVPTGIVAGLCMLAEFAVETAKLSNDLYSVDQSGPTKWMLERLTPGIDVGTEAHEILGLVLGFLLAQYAQFAASRFTEADADIQEMCACLKQVALACLPNLKQCRKVRGRARIHSQFAKSLCILLLMSNRDLQNGSVDGPFSAEEQWQKLEDLGASSEEQTALGNARPDMRVYLSLHWIHMLVDAAVEYKWLKQKPADVARSNLDQVILKWKHARSVAYADKPRLLEGLLSMLMYVFCFTLPFPLAAKLEGWCTPVAIIVSISFFALKAAAAEMMEPFGFDSGDVKLNSYYNDFEEFVPRVVEYLGYRPTERQEIIDWHAHISPRRRRSVSFGGGLGSTGKRRVMAAQPPAAPGGIQQIFERNQEATIYVGNLDPKIDEEVLWELMVQCGPVANLHLPRDKITTTHQGNRSNEFLSANSALDAGRTSTMSFEGQAYRAGYYPYGERAHVVQVGLGDNRTFLHELVGQPGEVSINIKWLLSACSGPTNPWELRGVAVEPVRKHFEDAEGLLRQGRFANVSVVQVALGRHDGTVPPPGVQTPSSEIFSRAQGLFIRMMLLHYRLPEKGSLLLDPPPRYFHSRLVDKAEVAVPLRRDNVQLWSWRRLAREMGFHGCEVLVLDTEGCDVEILRSMAYHCWWRPEERPWLIQFESNGLSNARGNGSDEDAVVSELEEMGYMLVGKSKTDTHMVLTEKVLEGSPLHHWMLTWRCSYCGARDGYPYLDDPYTGHTSCSNCRERPSRDPASLDQCSEGIVRDRFSAFLSKVGDLISDPGTRPFPTAKRGPFSPPLWSIMCIIDSEFSGRYGFVEFKNEEDADYAIKIMNMIRLFGKPIRCNKSSQDKKTNEVGANLFIGNLEPEVDEKMLYDTFSAFGVLLFAKVMRDPDTGVSRGFGFISYDTFEASDAALAGMNGQFLCNRPISVSYAYKKETKGERHGSAAERLIAANRPKDGPRQPQLASGGSREPATTCRRGPAAGHAGTAWNALGSRRPRCVSREIGARDHSGELAVKPEELFWRIAAMAKLSSKRNRMISSACTVCLRLGATLDPVAAEVPRVFGVLPSAAMCEGTAISESTSSQPFDATRVPAANAASSERKAIPDFKRSHQVLTRIGGALV</sequence>
<evidence type="ECO:0000313" key="21">
    <source>
        <dbReference type="Proteomes" id="UP000186817"/>
    </source>
</evidence>
<feature type="repeat" description="Solcar" evidence="17">
    <location>
        <begin position="6"/>
        <end position="90"/>
    </location>
</feature>
<feature type="domain" description="RRM" evidence="19">
    <location>
        <begin position="760"/>
        <end position="851"/>
    </location>
</feature>
<dbReference type="Proteomes" id="UP000186817">
    <property type="component" value="Unassembled WGS sequence"/>
</dbReference>
<keyword evidence="21" id="KW-1185">Reference proteome</keyword>
<dbReference type="CDD" id="cd12335">
    <property type="entry name" value="RRM2_SF3B4"/>
    <property type="match status" value="1"/>
</dbReference>
<dbReference type="GO" id="GO:0016020">
    <property type="term" value="C:membrane"/>
    <property type="evidence" value="ECO:0007669"/>
    <property type="project" value="UniProtKB-SubCell"/>
</dbReference>
<evidence type="ECO:0000256" key="11">
    <source>
        <dbReference type="ARBA" id="ARBA00023065"/>
    </source>
</evidence>
<evidence type="ECO:0000313" key="20">
    <source>
        <dbReference type="EMBL" id="OLQ11792.1"/>
    </source>
</evidence>
<dbReference type="PROSITE" id="PS50920">
    <property type="entry name" value="SOLCAR"/>
    <property type="match status" value="3"/>
</dbReference>
<feature type="repeat" description="Solcar" evidence="17">
    <location>
        <begin position="194"/>
        <end position="281"/>
    </location>
</feature>
<evidence type="ECO:0000256" key="12">
    <source>
        <dbReference type="ARBA" id="ARBA00023136"/>
    </source>
</evidence>
<dbReference type="GO" id="GO:0005254">
    <property type="term" value="F:chloride channel activity"/>
    <property type="evidence" value="ECO:0007669"/>
    <property type="project" value="InterPro"/>
</dbReference>
<feature type="domain" description="RRM" evidence="19">
    <location>
        <begin position="1240"/>
        <end position="1318"/>
    </location>
</feature>
<protein>
    <recommendedName>
        <fullName evidence="15">Splicing factor 3B subunit 4</fullName>
    </recommendedName>
</protein>
<dbReference type="InterPro" id="IPR044669">
    <property type="entry name" value="YneE/VCCN1/2-like"/>
</dbReference>
<accession>A0A1Q9EWN3</accession>
<evidence type="ECO:0000259" key="19">
    <source>
        <dbReference type="PROSITE" id="PS50102"/>
    </source>
</evidence>
<gene>
    <name evidence="20" type="primary">SF3B4</name>
    <name evidence="20" type="ORF">AK812_SmicGene4396</name>
</gene>
<dbReference type="InterPro" id="IPR035979">
    <property type="entry name" value="RBD_domain_sf"/>
</dbReference>
<dbReference type="Pfam" id="PF25539">
    <property type="entry name" value="Bestrophin_2"/>
    <property type="match status" value="1"/>
</dbReference>
<evidence type="ECO:0000256" key="13">
    <source>
        <dbReference type="ARBA" id="ARBA00023187"/>
    </source>
</evidence>
<dbReference type="GO" id="GO:0071011">
    <property type="term" value="C:precatalytic spliceosome"/>
    <property type="evidence" value="ECO:0007669"/>
    <property type="project" value="TreeGrafter"/>
</dbReference>
<dbReference type="PROSITE" id="PS50102">
    <property type="entry name" value="RRM"/>
    <property type="match status" value="2"/>
</dbReference>
<dbReference type="SUPFAM" id="SSF103506">
    <property type="entry name" value="Mitochondrial carrier"/>
    <property type="match status" value="1"/>
</dbReference>
<reference evidence="20 21" key="1">
    <citation type="submission" date="2016-02" db="EMBL/GenBank/DDBJ databases">
        <title>Genome analysis of coral dinoflagellate symbionts highlights evolutionary adaptations to a symbiotic lifestyle.</title>
        <authorList>
            <person name="Aranda M."/>
            <person name="Li Y."/>
            <person name="Liew Y.J."/>
            <person name="Baumgarten S."/>
            <person name="Simakov O."/>
            <person name="Wilson M."/>
            <person name="Piel J."/>
            <person name="Ashoor H."/>
            <person name="Bougouffa S."/>
            <person name="Bajic V.B."/>
            <person name="Ryu T."/>
            <person name="Ravasi T."/>
            <person name="Bayer T."/>
            <person name="Micklem G."/>
            <person name="Kim H."/>
            <person name="Bhak J."/>
            <person name="Lajeunesse T.C."/>
            <person name="Voolstra C.R."/>
        </authorList>
    </citation>
    <scope>NUCLEOTIDE SEQUENCE [LARGE SCALE GENOMIC DNA]</scope>
    <source>
        <strain evidence="20 21">CCMP2467</strain>
    </source>
</reference>
<dbReference type="GO" id="GO:0003723">
    <property type="term" value="F:RNA binding"/>
    <property type="evidence" value="ECO:0007669"/>
    <property type="project" value="UniProtKB-UniRule"/>
</dbReference>
<dbReference type="SUPFAM" id="SSF54928">
    <property type="entry name" value="RNA-binding domain, RBD"/>
    <property type="match status" value="2"/>
</dbReference>
<evidence type="ECO:0000256" key="5">
    <source>
        <dbReference type="ARBA" id="ARBA00022664"/>
    </source>
</evidence>
<feature type="region of interest" description="Disordered" evidence="18">
    <location>
        <begin position="1335"/>
        <end position="1372"/>
    </location>
</feature>